<evidence type="ECO:0000313" key="6">
    <source>
        <dbReference type="Proteomes" id="UP000054683"/>
    </source>
</evidence>
<accession>A0A158GLK2</accession>
<proteinExistence type="predicted"/>
<gene>
    <name evidence="5" type="ORF">AWB69_02882</name>
</gene>
<dbReference type="InterPro" id="IPR050204">
    <property type="entry name" value="AraC_XylS_family_regulators"/>
</dbReference>
<dbReference type="PANTHER" id="PTHR46796:SF12">
    <property type="entry name" value="HTH-TYPE DNA-BINDING TRANSCRIPTIONAL ACTIVATOR EUTR"/>
    <property type="match status" value="1"/>
</dbReference>
<dbReference type="OrthoDB" id="9146493at2"/>
<dbReference type="EMBL" id="FCOK02000016">
    <property type="protein sequence ID" value="SAL32813.1"/>
    <property type="molecule type" value="Genomic_DNA"/>
</dbReference>
<organism evidence="5 6">
    <name type="scientific">Caballeronia udeis</name>
    <dbReference type="NCBI Taxonomy" id="1232866"/>
    <lineage>
        <taxon>Bacteria</taxon>
        <taxon>Pseudomonadati</taxon>
        <taxon>Pseudomonadota</taxon>
        <taxon>Betaproteobacteria</taxon>
        <taxon>Burkholderiales</taxon>
        <taxon>Burkholderiaceae</taxon>
        <taxon>Caballeronia</taxon>
    </lineage>
</organism>
<dbReference type="Pfam" id="PF12833">
    <property type="entry name" value="HTH_18"/>
    <property type="match status" value="1"/>
</dbReference>
<dbReference type="PANTHER" id="PTHR46796">
    <property type="entry name" value="HTH-TYPE TRANSCRIPTIONAL ACTIVATOR RHAS-RELATED"/>
    <property type="match status" value="1"/>
</dbReference>
<dbReference type="AlphaFoldDB" id="A0A158GLK2"/>
<keyword evidence="3" id="KW-0804">Transcription</keyword>
<keyword evidence="2" id="KW-0238">DNA-binding</keyword>
<dbReference type="InterPro" id="IPR009057">
    <property type="entry name" value="Homeodomain-like_sf"/>
</dbReference>
<evidence type="ECO:0000259" key="4">
    <source>
        <dbReference type="PROSITE" id="PS01124"/>
    </source>
</evidence>
<dbReference type="SMART" id="SM00342">
    <property type="entry name" value="HTH_ARAC"/>
    <property type="match status" value="1"/>
</dbReference>
<sequence length="513" mass="57324">MFSDFYFPLISCLASPSKPPGIWPKIRDGRILSASADLGRVVQDCGVENGAAYCVQLHADLELVMGMDSDAEESYRQARKISQASKSEIRVLSARNTGWQALYRRRFGTAMACFLRVAKEPGVDLPRRIEALFGTMSVLFELGHLNQVGCMLDEIELEVDKLRELEDTRSAWCETVQTMRADLTLQCSLRHAPQLSDHVYWHSGQLCDPGPLHAKPGLVAERLLLEHDIRLPVLCGRLEYKESLGRLVRGQGDAITPLLAHLDWADANSLTIYQRTVRFEIALASLIADLPQVAQMVLGSIANESHIGFDHRHLEALYCLAKINQAQGRVHHSRQLYIKYAMVAIHCAREGAAELARGSHQRRGVAVADDVTARLPAKYRRAYQYLLNNLERSDLSIHEIAAEIGVTVRALQNTFKAHLGATPSEIIRQQRMKRIQQELEDDRGGAGQKVHDAGNRWGVPNRSTLLNAYKRQFNEAPSDTLNRREPASLTIDSSSTLTELCDSMKDSDAIRSS</sequence>
<protein>
    <submittedName>
        <fullName evidence="5">AraC family transcriptional regulator</fullName>
    </submittedName>
</protein>
<feature type="domain" description="HTH araC/xylS-type" evidence="4">
    <location>
        <begin position="380"/>
        <end position="483"/>
    </location>
</feature>
<evidence type="ECO:0000256" key="1">
    <source>
        <dbReference type="ARBA" id="ARBA00023015"/>
    </source>
</evidence>
<dbReference type="Gene3D" id="1.10.10.60">
    <property type="entry name" value="Homeodomain-like"/>
    <property type="match status" value="1"/>
</dbReference>
<evidence type="ECO:0000256" key="2">
    <source>
        <dbReference type="ARBA" id="ARBA00023125"/>
    </source>
</evidence>
<dbReference type="Proteomes" id="UP000054683">
    <property type="component" value="Unassembled WGS sequence"/>
</dbReference>
<dbReference type="GO" id="GO:0043565">
    <property type="term" value="F:sequence-specific DNA binding"/>
    <property type="evidence" value="ECO:0007669"/>
    <property type="project" value="InterPro"/>
</dbReference>
<keyword evidence="1" id="KW-0805">Transcription regulation</keyword>
<dbReference type="SUPFAM" id="SSF46689">
    <property type="entry name" value="Homeodomain-like"/>
    <property type="match status" value="1"/>
</dbReference>
<evidence type="ECO:0000256" key="3">
    <source>
        <dbReference type="ARBA" id="ARBA00023163"/>
    </source>
</evidence>
<dbReference type="RefSeq" id="WP_082913388.1">
    <property type="nucleotide sequence ID" value="NZ_FCOK02000016.1"/>
</dbReference>
<dbReference type="PROSITE" id="PS01124">
    <property type="entry name" value="HTH_ARAC_FAMILY_2"/>
    <property type="match status" value="1"/>
</dbReference>
<evidence type="ECO:0000313" key="5">
    <source>
        <dbReference type="EMBL" id="SAL32813.1"/>
    </source>
</evidence>
<dbReference type="InterPro" id="IPR018060">
    <property type="entry name" value="HTH_AraC"/>
</dbReference>
<name>A0A158GLK2_9BURK</name>
<dbReference type="GO" id="GO:0003700">
    <property type="term" value="F:DNA-binding transcription factor activity"/>
    <property type="evidence" value="ECO:0007669"/>
    <property type="project" value="InterPro"/>
</dbReference>
<reference evidence="5 6" key="1">
    <citation type="submission" date="2016-01" db="EMBL/GenBank/DDBJ databases">
        <authorList>
            <person name="Oliw E.H."/>
        </authorList>
    </citation>
    <scope>NUCLEOTIDE SEQUENCE [LARGE SCALE GENOMIC DNA]</scope>
    <source>
        <strain evidence="5">LMG 27134</strain>
    </source>
</reference>